<accession>A0A059T5Z8</accession>
<protein>
    <submittedName>
        <fullName evidence="1">Uncharacterized protein</fullName>
    </submittedName>
</protein>
<dbReference type="Proteomes" id="UP000026996">
    <property type="component" value="Segment"/>
</dbReference>
<proteinExistence type="predicted"/>
<organism evidence="1 2">
    <name type="scientific">Listeria phage LP-048</name>
    <dbReference type="NCBI Taxonomy" id="1173764"/>
    <lineage>
        <taxon>Viruses</taxon>
        <taxon>Duplodnaviria</taxon>
        <taxon>Heunggongvirae</taxon>
        <taxon>Uroviricota</taxon>
        <taxon>Caudoviricetes</taxon>
        <taxon>Herelleviridae</taxon>
        <taxon>Jasinskavirinae</taxon>
        <taxon>Pecentumvirus</taxon>
        <taxon>Pecentumvirus LP048</taxon>
    </lineage>
</organism>
<sequence length="279" mass="31513">MPIPSLDSYVARRVRESLKIMLSECYIIEEALSDMDVEAKSNFMKTYCGDNPKKEIEVIYEFPQAKTSVDATYVIQLGGGSEDTKSIGGIEGTYEYKEDSLRKETVVATREGTELFLETKELIGSVEGIPNLSFSESDNKRIEGKRLYFSYEGNEDIEGISFDIIYTSKVDLESDPVGLKKGFTSRDNITVVGLSTNMDTARCLDAILKVILIIMRENLEEKSYYSLQTTQFSDMSPVIMGEEKPVFGRPVTMSYTISYTVDFNLVNQINKIIVQERNK</sequence>
<dbReference type="Pfam" id="PF23932">
    <property type="entry name" value="SP10_terminator"/>
    <property type="match status" value="1"/>
</dbReference>
<dbReference type="GeneID" id="19685654"/>
<evidence type="ECO:0000313" key="2">
    <source>
        <dbReference type="Proteomes" id="UP000026996"/>
    </source>
</evidence>
<evidence type="ECO:0000313" key="1">
    <source>
        <dbReference type="EMBL" id="AHL19763.1"/>
    </source>
</evidence>
<gene>
    <name evidence="1" type="ORF">LP048_090</name>
</gene>
<keyword evidence="2" id="KW-1185">Reference proteome</keyword>
<dbReference type="KEGG" id="vg:19685654"/>
<dbReference type="EMBL" id="KJ094033">
    <property type="protein sequence ID" value="AHL19763.1"/>
    <property type="molecule type" value="Genomic_DNA"/>
</dbReference>
<dbReference type="InterPro" id="IPR056960">
    <property type="entry name" value="SP10_terminator"/>
</dbReference>
<dbReference type="RefSeq" id="YP_009042898.1">
    <property type="nucleotide sequence ID" value="NC_024359.1"/>
</dbReference>
<reference evidence="1 2" key="1">
    <citation type="journal article" date="2014" name="Appl. Environ. Microbiol.">
        <title>Comparative genomic and morphological analysis of Listeria phages isolated from farm environments.</title>
        <authorList>
            <person name="Denes T."/>
            <person name="Vongkamjan K."/>
            <person name="Ackermann H.W."/>
            <person name="Moreno Switt A.I."/>
            <person name="Wiedmann M."/>
            <person name="den Bakker H.C."/>
        </authorList>
    </citation>
    <scope>NUCLEOTIDE SEQUENCE [LARGE SCALE GENOMIC DNA]</scope>
</reference>
<name>A0A059T5Z8_9CAUD</name>